<dbReference type="KEGG" id="ldn:H9L06_10320"/>
<dbReference type="Proteomes" id="UP000515934">
    <property type="component" value="Chromosome"/>
</dbReference>
<comment type="pathway">
    <text evidence="3 8">Carbohydrate metabolism; tricarboxylic acid cycle; oxaloacetate from (S)-malate (quinone route): step 1/1.</text>
</comment>
<dbReference type="AlphaFoldDB" id="A0A7G9S440"/>
<dbReference type="SUPFAM" id="SSF51905">
    <property type="entry name" value="FAD/NAD(P)-binding domain"/>
    <property type="match status" value="1"/>
</dbReference>
<keyword evidence="7 8" id="KW-0560">Oxidoreductase</keyword>
<sequence length="507" mass="55247">MSKNTVDVVLIGGGIMSATLGTLIKQVRPDWSIEIFESRGEVATESSNGWNNAGTGHAALCELNYMPEGKDGSMSTAKAVAINEQFQLSREWWSTLIERGILGEPSSFINSTPHMTFVSGEDNVDYLRRRFELLKDEPLFADMEFSDDPQQIAEWAPLLIDRRAKDEVVAATRSESGTDVDFGSLTRQLFDYLEREGATLNLAHEVTKLKRHDDGTWDVHVRNLAGYGTSLMKAKFVFVGAGGGALSLLQSSGIPEIKGFGGFPISGKFLKTSNPEVVKLHQAKVYGKAAVGAPPMSVPHLDTRIIDGEQSLLFGPYAGFSPNFLKKGSWLDLPLSIRTHNIGPMIKVGLTEFALEKYLISEVFASREKQLESLRQYMPTARSEDWEMITAGQRVQVMKNDPEKGGILQFGTEIITGAEGSIAGLLGASPGASTAVFAMLGVLEKCFPEQYANEWEQKFKQQVPALGEGLNSRPEAAKESLARTNRILELAPAAQAAEVEVEAGAAL</sequence>
<evidence type="ECO:0000313" key="9">
    <source>
        <dbReference type="EMBL" id="QNN62615.1"/>
    </source>
</evidence>
<organism evidence="9 10">
    <name type="scientific">Leucobacter denitrificans</name>
    <dbReference type="NCBI Taxonomy" id="683042"/>
    <lineage>
        <taxon>Bacteria</taxon>
        <taxon>Bacillati</taxon>
        <taxon>Actinomycetota</taxon>
        <taxon>Actinomycetes</taxon>
        <taxon>Micrococcales</taxon>
        <taxon>Microbacteriaceae</taxon>
        <taxon>Leucobacter</taxon>
    </lineage>
</organism>
<dbReference type="Gene3D" id="3.50.50.60">
    <property type="entry name" value="FAD/NAD(P)-binding domain"/>
    <property type="match status" value="1"/>
</dbReference>
<dbReference type="GO" id="GO:0047545">
    <property type="term" value="F:(S)-2-hydroxyglutarate dehydrogenase activity"/>
    <property type="evidence" value="ECO:0007669"/>
    <property type="project" value="TreeGrafter"/>
</dbReference>
<evidence type="ECO:0000256" key="3">
    <source>
        <dbReference type="ARBA" id="ARBA00005012"/>
    </source>
</evidence>
<dbReference type="NCBIfam" id="NF003603">
    <property type="entry name" value="PRK05257.1-1"/>
    <property type="match status" value="1"/>
</dbReference>
<keyword evidence="10" id="KW-1185">Reference proteome</keyword>
<evidence type="ECO:0000256" key="5">
    <source>
        <dbReference type="ARBA" id="ARBA00022630"/>
    </source>
</evidence>
<evidence type="ECO:0000256" key="2">
    <source>
        <dbReference type="ARBA" id="ARBA00001974"/>
    </source>
</evidence>
<evidence type="ECO:0000256" key="1">
    <source>
        <dbReference type="ARBA" id="ARBA00001139"/>
    </source>
</evidence>
<dbReference type="InterPro" id="IPR006231">
    <property type="entry name" value="MQO"/>
</dbReference>
<dbReference type="Gene3D" id="3.30.9.10">
    <property type="entry name" value="D-Amino Acid Oxidase, subunit A, domain 2"/>
    <property type="match status" value="1"/>
</dbReference>
<dbReference type="RefSeq" id="WP_187555085.1">
    <property type="nucleotide sequence ID" value="NZ_JBHSLZ010000019.1"/>
</dbReference>
<dbReference type="NCBIfam" id="NF003610">
    <property type="entry name" value="PRK05257.3-1"/>
    <property type="match status" value="1"/>
</dbReference>
<reference evidence="9 10" key="1">
    <citation type="submission" date="2020-08" db="EMBL/GenBank/DDBJ databases">
        <title>Genome sequence of Leucobacter denitrificans KACC 14055T.</title>
        <authorList>
            <person name="Hyun D.-W."/>
            <person name="Bae J.-W."/>
        </authorList>
    </citation>
    <scope>NUCLEOTIDE SEQUENCE [LARGE SCALE GENOMIC DNA]</scope>
    <source>
        <strain evidence="9 10">KACC 14055</strain>
    </source>
</reference>
<dbReference type="InterPro" id="IPR036188">
    <property type="entry name" value="FAD/NAD-bd_sf"/>
</dbReference>
<evidence type="ECO:0000256" key="7">
    <source>
        <dbReference type="ARBA" id="ARBA00023002"/>
    </source>
</evidence>
<keyword evidence="6 8" id="KW-0274">FAD</keyword>
<gene>
    <name evidence="8" type="primary">mqo</name>
    <name evidence="9" type="ORF">H9L06_10320</name>
</gene>
<dbReference type="UniPathway" id="UPA00223">
    <property type="reaction ID" value="UER01008"/>
</dbReference>
<dbReference type="HAMAP" id="MF_00212">
    <property type="entry name" value="MQO"/>
    <property type="match status" value="1"/>
</dbReference>
<name>A0A7G9S440_9MICO</name>
<comment type="similarity">
    <text evidence="8">Belongs to the MQO family.</text>
</comment>
<dbReference type="EC" id="1.1.5.4" evidence="8"/>
<dbReference type="GO" id="GO:0006099">
    <property type="term" value="P:tricarboxylic acid cycle"/>
    <property type="evidence" value="ECO:0007669"/>
    <property type="project" value="UniProtKB-UniRule"/>
</dbReference>
<dbReference type="NCBIfam" id="NF003606">
    <property type="entry name" value="PRK05257.2-1"/>
    <property type="match status" value="1"/>
</dbReference>
<comment type="catalytic activity">
    <reaction evidence="1 8">
        <text>(S)-malate + a quinone = a quinol + oxaloacetate</text>
        <dbReference type="Rhea" id="RHEA:46012"/>
        <dbReference type="ChEBI" id="CHEBI:15589"/>
        <dbReference type="ChEBI" id="CHEBI:16452"/>
        <dbReference type="ChEBI" id="CHEBI:24646"/>
        <dbReference type="ChEBI" id="CHEBI:132124"/>
        <dbReference type="EC" id="1.1.5.4"/>
    </reaction>
</comment>
<evidence type="ECO:0000256" key="4">
    <source>
        <dbReference type="ARBA" id="ARBA00022532"/>
    </source>
</evidence>
<comment type="cofactor">
    <cofactor evidence="2 8">
        <name>FAD</name>
        <dbReference type="ChEBI" id="CHEBI:57692"/>
    </cofactor>
</comment>
<keyword evidence="5 8" id="KW-0285">Flavoprotein</keyword>
<dbReference type="NCBIfam" id="TIGR01320">
    <property type="entry name" value="mal_quin_oxido"/>
    <property type="match status" value="1"/>
</dbReference>
<evidence type="ECO:0000256" key="6">
    <source>
        <dbReference type="ARBA" id="ARBA00022827"/>
    </source>
</evidence>
<dbReference type="PANTHER" id="PTHR43104:SF2">
    <property type="entry name" value="L-2-HYDROXYGLUTARATE DEHYDROGENASE, MITOCHONDRIAL"/>
    <property type="match status" value="1"/>
</dbReference>
<dbReference type="PANTHER" id="PTHR43104">
    <property type="entry name" value="L-2-HYDROXYGLUTARATE DEHYDROGENASE, MITOCHONDRIAL"/>
    <property type="match status" value="1"/>
</dbReference>
<dbReference type="GO" id="GO:0008924">
    <property type="term" value="F:L-malate dehydrogenase (quinone) activity"/>
    <property type="evidence" value="ECO:0007669"/>
    <property type="project" value="UniProtKB-UniRule"/>
</dbReference>
<dbReference type="Pfam" id="PF06039">
    <property type="entry name" value="Mqo"/>
    <property type="match status" value="1"/>
</dbReference>
<dbReference type="NCBIfam" id="NF003605">
    <property type="entry name" value="PRK05257.1-4"/>
    <property type="match status" value="1"/>
</dbReference>
<dbReference type="NCBIfam" id="NF003611">
    <property type="entry name" value="PRK05257.3-2"/>
    <property type="match status" value="1"/>
</dbReference>
<dbReference type="EMBL" id="CP060716">
    <property type="protein sequence ID" value="QNN62615.1"/>
    <property type="molecule type" value="Genomic_DNA"/>
</dbReference>
<keyword evidence="4 8" id="KW-0816">Tricarboxylic acid cycle</keyword>
<evidence type="ECO:0000313" key="10">
    <source>
        <dbReference type="Proteomes" id="UP000515934"/>
    </source>
</evidence>
<dbReference type="NCBIfam" id="NF003609">
    <property type="entry name" value="PRK05257.2-5"/>
    <property type="match status" value="1"/>
</dbReference>
<proteinExistence type="inferred from homology"/>
<dbReference type="NCBIfam" id="NF009875">
    <property type="entry name" value="PRK13339.1"/>
    <property type="match status" value="1"/>
</dbReference>
<evidence type="ECO:0000256" key="8">
    <source>
        <dbReference type="HAMAP-Rule" id="MF_00212"/>
    </source>
</evidence>
<protein>
    <recommendedName>
        <fullName evidence="8">Probable malate:quinone oxidoreductase</fullName>
        <ecNumber evidence="8">1.1.5.4</ecNumber>
    </recommendedName>
    <alternativeName>
        <fullName evidence="8">MQO</fullName>
    </alternativeName>
    <alternativeName>
        <fullName evidence="8">Malate dehydrogenase [quinone]</fullName>
    </alternativeName>
</protein>
<accession>A0A7G9S440</accession>